<dbReference type="SUPFAM" id="SSF54427">
    <property type="entry name" value="NTF2-like"/>
    <property type="match status" value="1"/>
</dbReference>
<proteinExistence type="predicted"/>
<gene>
    <name evidence="3" type="ORF">NI17_007715</name>
</gene>
<evidence type="ECO:0000256" key="1">
    <source>
        <dbReference type="SAM" id="MobiDB-lite"/>
    </source>
</evidence>
<dbReference type="AlphaFoldDB" id="A0AA97M696"/>
<dbReference type="Pfam" id="PF13577">
    <property type="entry name" value="SnoaL_4"/>
    <property type="match status" value="1"/>
</dbReference>
<dbReference type="InterPro" id="IPR037401">
    <property type="entry name" value="SnoaL-like"/>
</dbReference>
<organism evidence="3 4">
    <name type="scientific">Thermobifida halotolerans</name>
    <dbReference type="NCBI Taxonomy" id="483545"/>
    <lineage>
        <taxon>Bacteria</taxon>
        <taxon>Bacillati</taxon>
        <taxon>Actinomycetota</taxon>
        <taxon>Actinomycetes</taxon>
        <taxon>Streptosporangiales</taxon>
        <taxon>Nocardiopsidaceae</taxon>
        <taxon>Thermobifida</taxon>
    </lineage>
</organism>
<keyword evidence="4" id="KW-1185">Reference proteome</keyword>
<accession>A0AA97M696</accession>
<evidence type="ECO:0000259" key="2">
    <source>
        <dbReference type="Pfam" id="PF13577"/>
    </source>
</evidence>
<evidence type="ECO:0000313" key="3">
    <source>
        <dbReference type="EMBL" id="UOE21926.1"/>
    </source>
</evidence>
<reference evidence="3" key="1">
    <citation type="submission" date="2020-10" db="EMBL/GenBank/DDBJ databases">
        <title>De novo genome project of the cellulose decomposer Thermobifida halotolerans type strain.</title>
        <authorList>
            <person name="Nagy I."/>
            <person name="Horvath B."/>
            <person name="Kukolya J."/>
            <person name="Nagy I."/>
            <person name="Orsini M."/>
        </authorList>
    </citation>
    <scope>NUCLEOTIDE SEQUENCE</scope>
    <source>
        <strain evidence="3">DSM 44931</strain>
    </source>
</reference>
<dbReference type="Proteomes" id="UP000265719">
    <property type="component" value="Chromosome"/>
</dbReference>
<evidence type="ECO:0000313" key="4">
    <source>
        <dbReference type="Proteomes" id="UP000265719"/>
    </source>
</evidence>
<dbReference type="Gene3D" id="3.10.450.50">
    <property type="match status" value="1"/>
</dbReference>
<sequence length="154" mass="16960">MQTLTDRAELTDLLARHGRWLDEGRFDEARSVFTEDATVVVASGEVSGVDRIAALARRSHGGHAGTHHLTTNPLITLDGDRATLTAQQIAVFCPTPGRAASTVGEEYRMEAARTPRGWRLRRVAAEVVWRTDHEKPRGADLGQREARFPSGHPE</sequence>
<protein>
    <submittedName>
        <fullName evidence="3">Nuclear transport factor 2 family protein</fullName>
    </submittedName>
</protein>
<dbReference type="RefSeq" id="WP_084012552.1">
    <property type="nucleotide sequence ID" value="NZ_CP063196.1"/>
</dbReference>
<dbReference type="InterPro" id="IPR032710">
    <property type="entry name" value="NTF2-like_dom_sf"/>
</dbReference>
<feature type="domain" description="SnoaL-like" evidence="2">
    <location>
        <begin position="2"/>
        <end position="123"/>
    </location>
</feature>
<feature type="region of interest" description="Disordered" evidence="1">
    <location>
        <begin position="134"/>
        <end position="154"/>
    </location>
</feature>
<name>A0AA97M696_9ACTN</name>
<dbReference type="KEGG" id="thao:NI17_007715"/>
<dbReference type="EMBL" id="CP063196">
    <property type="protein sequence ID" value="UOE21926.1"/>
    <property type="molecule type" value="Genomic_DNA"/>
</dbReference>